<keyword evidence="2" id="KW-0521">NADP</keyword>
<dbReference type="PRINTS" id="PR00081">
    <property type="entry name" value="GDHRDH"/>
</dbReference>
<keyword evidence="6" id="KW-1185">Reference proteome</keyword>
<dbReference type="EMBL" id="MU404353">
    <property type="protein sequence ID" value="KAI1613901.1"/>
    <property type="molecule type" value="Genomic_DNA"/>
</dbReference>
<dbReference type="InterPro" id="IPR020904">
    <property type="entry name" value="Sc_DH/Rdtase_CS"/>
</dbReference>
<evidence type="ECO:0000256" key="3">
    <source>
        <dbReference type="ARBA" id="ARBA00023002"/>
    </source>
</evidence>
<accession>A0AAN6DWG9</accession>
<dbReference type="PANTHER" id="PTHR45024:SF2">
    <property type="entry name" value="SCP2 DOMAIN-CONTAINING PROTEIN"/>
    <property type="match status" value="1"/>
</dbReference>
<evidence type="ECO:0000313" key="6">
    <source>
        <dbReference type="Proteomes" id="UP001203852"/>
    </source>
</evidence>
<name>A0AAN6DWG9_9EURO</name>
<dbReference type="Proteomes" id="UP001203852">
    <property type="component" value="Unassembled WGS sequence"/>
</dbReference>
<comment type="similarity">
    <text evidence="1 4">Belongs to the short-chain dehydrogenases/reductases (SDR) family.</text>
</comment>
<protein>
    <submittedName>
        <fullName evidence="5">Uncharacterized protein</fullName>
    </submittedName>
</protein>
<dbReference type="PRINTS" id="PR00080">
    <property type="entry name" value="SDRFAMILY"/>
</dbReference>
<dbReference type="SUPFAM" id="SSF51735">
    <property type="entry name" value="NAD(P)-binding Rossmann-fold domains"/>
    <property type="match status" value="1"/>
</dbReference>
<comment type="caution">
    <text evidence="5">The sequence shown here is derived from an EMBL/GenBank/DDBJ whole genome shotgun (WGS) entry which is preliminary data.</text>
</comment>
<proteinExistence type="inferred from homology"/>
<evidence type="ECO:0000256" key="1">
    <source>
        <dbReference type="ARBA" id="ARBA00006484"/>
    </source>
</evidence>
<sequence length="311" mass="32551">MSVKGKVAIVTGAGLGLGRLYALALAARGAKVLVNDYGGSLEGKAGTITRAQSVVDEIKALGGTAVAHNGDVSRDAKDIVQAAVEAFGRVDILINNAGITGKISPHDDVDGAAFMRVLEISVLGTSLVTSAAYSVMAKQHYGRIVNVSSNAIYGFGAGGDCAYGAAKGAVFAISRELGRWSERDGIKINCIMPSAASRMTDLSEGTKKLTETYFPPEGVVPFVVALCAEECPTSGEVFTASANRAARETLATFPGVNSDKPEEYLKQWDKVMGKGDTPHLADSTMDQVKYIVRQAHGVEMEDIAEFGIAGK</sequence>
<evidence type="ECO:0000313" key="5">
    <source>
        <dbReference type="EMBL" id="KAI1613901.1"/>
    </source>
</evidence>
<dbReference type="InterPro" id="IPR002347">
    <property type="entry name" value="SDR_fam"/>
</dbReference>
<dbReference type="Gene3D" id="3.40.50.720">
    <property type="entry name" value="NAD(P)-binding Rossmann-like Domain"/>
    <property type="match status" value="1"/>
</dbReference>
<organism evidence="5 6">
    <name type="scientific">Exophiala viscosa</name>
    <dbReference type="NCBI Taxonomy" id="2486360"/>
    <lineage>
        <taxon>Eukaryota</taxon>
        <taxon>Fungi</taxon>
        <taxon>Dikarya</taxon>
        <taxon>Ascomycota</taxon>
        <taxon>Pezizomycotina</taxon>
        <taxon>Eurotiomycetes</taxon>
        <taxon>Chaetothyriomycetidae</taxon>
        <taxon>Chaetothyriales</taxon>
        <taxon>Herpotrichiellaceae</taxon>
        <taxon>Exophiala</taxon>
    </lineage>
</organism>
<dbReference type="InterPro" id="IPR051687">
    <property type="entry name" value="Peroxisomal_Beta-Oxidation"/>
</dbReference>
<dbReference type="PANTHER" id="PTHR45024">
    <property type="entry name" value="DEHYDROGENASES, SHORT CHAIN"/>
    <property type="match status" value="1"/>
</dbReference>
<evidence type="ECO:0000256" key="4">
    <source>
        <dbReference type="RuleBase" id="RU000363"/>
    </source>
</evidence>
<keyword evidence="3" id="KW-0560">Oxidoreductase</keyword>
<dbReference type="AlphaFoldDB" id="A0AAN6DWG9"/>
<evidence type="ECO:0000256" key="2">
    <source>
        <dbReference type="ARBA" id="ARBA00022857"/>
    </source>
</evidence>
<dbReference type="GO" id="GO:0016491">
    <property type="term" value="F:oxidoreductase activity"/>
    <property type="evidence" value="ECO:0007669"/>
    <property type="project" value="UniProtKB-KW"/>
</dbReference>
<reference evidence="5" key="1">
    <citation type="journal article" date="2022" name="bioRxiv">
        <title>Deciphering the potential niche of two novel black yeast fungi from a biological soil crust based on their genomes, phenotypes, and melanin regulation.</title>
        <authorList>
            <consortium name="DOE Joint Genome Institute"/>
            <person name="Carr E.C."/>
            <person name="Barton Q."/>
            <person name="Grambo S."/>
            <person name="Sullivan M."/>
            <person name="Renfro C.M."/>
            <person name="Kuo A."/>
            <person name="Pangilinan J."/>
            <person name="Lipzen A."/>
            <person name="Keymanesh K."/>
            <person name="Savage E."/>
            <person name="Barry K."/>
            <person name="Grigoriev I.V."/>
            <person name="Riekhof W.R."/>
            <person name="Harris S.S."/>
        </authorList>
    </citation>
    <scope>NUCLEOTIDE SEQUENCE</scope>
    <source>
        <strain evidence="5">JF 03-4F</strain>
    </source>
</reference>
<dbReference type="InterPro" id="IPR036291">
    <property type="entry name" value="NAD(P)-bd_dom_sf"/>
</dbReference>
<dbReference type="Pfam" id="PF00106">
    <property type="entry name" value="adh_short"/>
    <property type="match status" value="1"/>
</dbReference>
<dbReference type="PROSITE" id="PS00061">
    <property type="entry name" value="ADH_SHORT"/>
    <property type="match status" value="1"/>
</dbReference>
<gene>
    <name evidence="5" type="ORF">EDD36DRAFT_434782</name>
</gene>